<feature type="transmembrane region" description="Helical" evidence="7">
    <location>
        <begin position="318"/>
        <end position="342"/>
    </location>
</feature>
<evidence type="ECO:0000256" key="1">
    <source>
        <dbReference type="ARBA" id="ARBA00004651"/>
    </source>
</evidence>
<evidence type="ECO:0000259" key="8">
    <source>
        <dbReference type="PROSITE" id="PS50850"/>
    </source>
</evidence>
<dbReference type="Gene3D" id="1.20.1250.20">
    <property type="entry name" value="MFS general substrate transporter like domains"/>
    <property type="match status" value="1"/>
</dbReference>
<comment type="subcellular location">
    <subcellularLocation>
        <location evidence="1">Cell membrane</location>
        <topology evidence="1">Multi-pass membrane protein</topology>
    </subcellularLocation>
</comment>
<dbReference type="PANTHER" id="PTHR23504">
    <property type="entry name" value="MAJOR FACILITATOR SUPERFAMILY DOMAIN-CONTAINING PROTEIN 10"/>
    <property type="match status" value="1"/>
</dbReference>
<protein>
    <submittedName>
        <fullName evidence="9">Tetracycline resistance MFS efflux pump</fullName>
    </submittedName>
</protein>
<evidence type="ECO:0000256" key="4">
    <source>
        <dbReference type="ARBA" id="ARBA00022692"/>
    </source>
</evidence>
<dbReference type="InterPro" id="IPR036259">
    <property type="entry name" value="MFS_trans_sf"/>
</dbReference>
<feature type="transmembrane region" description="Helical" evidence="7">
    <location>
        <begin position="20"/>
        <end position="40"/>
    </location>
</feature>
<keyword evidence="10" id="KW-1185">Reference proteome</keyword>
<feature type="transmembrane region" description="Helical" evidence="7">
    <location>
        <begin position="381"/>
        <end position="400"/>
    </location>
</feature>
<gene>
    <name evidence="9" type="ORF">PCC6912_24990</name>
</gene>
<dbReference type="AlphaFoldDB" id="A0A433NK95"/>
<keyword evidence="5 7" id="KW-1133">Transmembrane helix</keyword>
<evidence type="ECO:0000256" key="5">
    <source>
        <dbReference type="ARBA" id="ARBA00022989"/>
    </source>
</evidence>
<comment type="similarity">
    <text evidence="2">Belongs to the major facilitator superfamily. TCR/Tet family.</text>
</comment>
<dbReference type="Pfam" id="PF07690">
    <property type="entry name" value="MFS_1"/>
    <property type="match status" value="2"/>
</dbReference>
<dbReference type="GO" id="GO:0022857">
    <property type="term" value="F:transmembrane transporter activity"/>
    <property type="evidence" value="ECO:0007669"/>
    <property type="project" value="InterPro"/>
</dbReference>
<keyword evidence="4 7" id="KW-0812">Transmembrane</keyword>
<evidence type="ECO:0000313" key="10">
    <source>
        <dbReference type="Proteomes" id="UP000268857"/>
    </source>
</evidence>
<dbReference type="EMBL" id="RSCJ01000008">
    <property type="protein sequence ID" value="RUR83125.1"/>
    <property type="molecule type" value="Genomic_DNA"/>
</dbReference>
<feature type="domain" description="Major facilitator superfamily (MFS) profile" evidence="8">
    <location>
        <begin position="17"/>
        <end position="405"/>
    </location>
</feature>
<dbReference type="Proteomes" id="UP000268857">
    <property type="component" value="Unassembled WGS sequence"/>
</dbReference>
<dbReference type="InterPro" id="IPR011701">
    <property type="entry name" value="MFS"/>
</dbReference>
<dbReference type="InterPro" id="IPR001958">
    <property type="entry name" value="Tet-R_TetA/multi-R_MdtG-like"/>
</dbReference>
<feature type="transmembrane region" description="Helical" evidence="7">
    <location>
        <begin position="52"/>
        <end position="71"/>
    </location>
</feature>
<proteinExistence type="inferred from homology"/>
<evidence type="ECO:0000256" key="2">
    <source>
        <dbReference type="ARBA" id="ARBA00007520"/>
    </source>
</evidence>
<feature type="transmembrane region" description="Helical" evidence="7">
    <location>
        <begin position="263"/>
        <end position="282"/>
    </location>
</feature>
<sequence length="416" mass="44490">MMRPLKALKAKFDLPLKFWIIALIAFINSVSFTIIIPILYPYAKQFGLSDFQASLLTTGYAIAQFIATPILGRFSDLMGRKPLLVISLIGTVAANLLASFAPVAWLLFAARIFDGLTGGNTSIARAIITDTTAPSDRAKAFGLLDAAFRLGFVTGPAISYFAQLLPTLPGVSSLGMSFFAGAIIAFLAVVLTWLLLPETLPQRQKLQLSWQMFGFSKIFQSALHPKLGKAFVLTFFSGFTFTIFTFAFQPFFLNILNQDAQTLAIVFTLIGVVGVLTQIFAVEALTKRFNLANILAVAIAGRAAVFLLIPVFPVLPAFVILACLLGITNSFPIPLIGAILSLNSSDREQGEVQGINASYLSISNAIGPAVAGLLVSISYSAPFWVTGVLTLLTAGFALSLKSSVNCGRKEGLGARG</sequence>
<evidence type="ECO:0000313" key="9">
    <source>
        <dbReference type="EMBL" id="RUR83125.1"/>
    </source>
</evidence>
<feature type="transmembrane region" description="Helical" evidence="7">
    <location>
        <begin position="174"/>
        <end position="196"/>
    </location>
</feature>
<dbReference type="RefSeq" id="WP_016873067.1">
    <property type="nucleotide sequence ID" value="NZ_AJLN01000037.1"/>
</dbReference>
<dbReference type="InterPro" id="IPR020846">
    <property type="entry name" value="MFS_dom"/>
</dbReference>
<dbReference type="OrthoDB" id="9793283at2"/>
<dbReference type="PROSITE" id="PS50850">
    <property type="entry name" value="MFS"/>
    <property type="match status" value="1"/>
</dbReference>
<keyword evidence="6 7" id="KW-0472">Membrane</keyword>
<accession>A0A433NK95</accession>
<dbReference type="PROSITE" id="PS00216">
    <property type="entry name" value="SUGAR_TRANSPORT_1"/>
    <property type="match status" value="1"/>
</dbReference>
<dbReference type="GO" id="GO:0005886">
    <property type="term" value="C:plasma membrane"/>
    <property type="evidence" value="ECO:0007669"/>
    <property type="project" value="UniProtKB-SubCell"/>
</dbReference>
<keyword evidence="3" id="KW-0813">Transport</keyword>
<name>A0A433NK95_CHLFR</name>
<feature type="transmembrane region" description="Helical" evidence="7">
    <location>
        <begin position="230"/>
        <end position="251"/>
    </location>
</feature>
<comment type="caution">
    <text evidence="9">The sequence shown here is derived from an EMBL/GenBank/DDBJ whole genome shotgun (WGS) entry which is preliminary data.</text>
</comment>
<feature type="transmembrane region" description="Helical" evidence="7">
    <location>
        <begin position="83"/>
        <end position="108"/>
    </location>
</feature>
<evidence type="ECO:0000256" key="7">
    <source>
        <dbReference type="SAM" id="Phobius"/>
    </source>
</evidence>
<dbReference type="STRING" id="211165.GCA_000317285_00487"/>
<dbReference type="PRINTS" id="PR01035">
    <property type="entry name" value="TCRTETA"/>
</dbReference>
<dbReference type="CDD" id="cd17330">
    <property type="entry name" value="MFS_SLC46_TetA_like"/>
    <property type="match status" value="1"/>
</dbReference>
<feature type="transmembrane region" description="Helical" evidence="7">
    <location>
        <begin position="354"/>
        <end position="375"/>
    </location>
</feature>
<evidence type="ECO:0000256" key="6">
    <source>
        <dbReference type="ARBA" id="ARBA00023136"/>
    </source>
</evidence>
<feature type="transmembrane region" description="Helical" evidence="7">
    <location>
        <begin position="294"/>
        <end position="312"/>
    </location>
</feature>
<organism evidence="9 10">
    <name type="scientific">Chlorogloeopsis fritschii PCC 6912</name>
    <dbReference type="NCBI Taxonomy" id="211165"/>
    <lineage>
        <taxon>Bacteria</taxon>
        <taxon>Bacillati</taxon>
        <taxon>Cyanobacteriota</taxon>
        <taxon>Cyanophyceae</taxon>
        <taxon>Nostocales</taxon>
        <taxon>Chlorogloeopsidaceae</taxon>
        <taxon>Chlorogloeopsis</taxon>
    </lineage>
</organism>
<dbReference type="PANTHER" id="PTHR23504:SF15">
    <property type="entry name" value="MAJOR FACILITATOR SUPERFAMILY (MFS) PROFILE DOMAIN-CONTAINING PROTEIN"/>
    <property type="match status" value="1"/>
</dbReference>
<dbReference type="SUPFAM" id="SSF103473">
    <property type="entry name" value="MFS general substrate transporter"/>
    <property type="match status" value="1"/>
</dbReference>
<reference evidence="9 10" key="1">
    <citation type="journal article" date="2019" name="Genome Biol. Evol.">
        <title>Day and night: Metabolic profiles and evolutionary relationships of six axenic non-marine cyanobacteria.</title>
        <authorList>
            <person name="Will S.E."/>
            <person name="Henke P."/>
            <person name="Boedeker C."/>
            <person name="Huang S."/>
            <person name="Brinkmann H."/>
            <person name="Rohde M."/>
            <person name="Jarek M."/>
            <person name="Friedl T."/>
            <person name="Seufert S."/>
            <person name="Schumacher M."/>
            <person name="Overmann J."/>
            <person name="Neumann-Schaal M."/>
            <person name="Petersen J."/>
        </authorList>
    </citation>
    <scope>NUCLEOTIDE SEQUENCE [LARGE SCALE GENOMIC DNA]</scope>
    <source>
        <strain evidence="9 10">PCC 6912</strain>
    </source>
</reference>
<dbReference type="InterPro" id="IPR005829">
    <property type="entry name" value="Sugar_transporter_CS"/>
</dbReference>
<evidence type="ECO:0000256" key="3">
    <source>
        <dbReference type="ARBA" id="ARBA00022448"/>
    </source>
</evidence>